<keyword evidence="1" id="KW-0472">Membrane</keyword>
<evidence type="ECO:0000313" key="2">
    <source>
        <dbReference type="EMBL" id="KAG0646676.1"/>
    </source>
</evidence>
<evidence type="ECO:0000256" key="1">
    <source>
        <dbReference type="SAM" id="Phobius"/>
    </source>
</evidence>
<proteinExistence type="predicted"/>
<reference evidence="2" key="1">
    <citation type="submission" date="2019-07" db="EMBL/GenBank/DDBJ databases">
        <title>Hyphodiscus hymeniophilus genome sequencing and assembly.</title>
        <authorList>
            <person name="Kramer G."/>
            <person name="Nodwell J."/>
        </authorList>
    </citation>
    <scope>NUCLEOTIDE SEQUENCE</scope>
    <source>
        <strain evidence="2">ATCC 34498</strain>
    </source>
</reference>
<feature type="transmembrane region" description="Helical" evidence="1">
    <location>
        <begin position="50"/>
        <end position="70"/>
    </location>
</feature>
<name>A0A9P6VF05_9HELO</name>
<protein>
    <submittedName>
        <fullName evidence="2">Uncharacterized protein</fullName>
    </submittedName>
</protein>
<dbReference type="InterPro" id="IPR053008">
    <property type="entry name" value="Phomopsin_biosynth_assoc"/>
</dbReference>
<dbReference type="AlphaFoldDB" id="A0A9P6VF05"/>
<dbReference type="OrthoDB" id="3501153at2759"/>
<keyword evidence="1" id="KW-0812">Transmembrane</keyword>
<organism evidence="2 3">
    <name type="scientific">Hyphodiscus hymeniophilus</name>
    <dbReference type="NCBI Taxonomy" id="353542"/>
    <lineage>
        <taxon>Eukaryota</taxon>
        <taxon>Fungi</taxon>
        <taxon>Dikarya</taxon>
        <taxon>Ascomycota</taxon>
        <taxon>Pezizomycotina</taxon>
        <taxon>Leotiomycetes</taxon>
        <taxon>Helotiales</taxon>
        <taxon>Hyphodiscaceae</taxon>
        <taxon>Hyphodiscus</taxon>
    </lineage>
</organism>
<comment type="caution">
    <text evidence="2">The sequence shown here is derived from an EMBL/GenBank/DDBJ whole genome shotgun (WGS) entry which is preliminary data.</text>
</comment>
<keyword evidence="1" id="KW-1133">Transmembrane helix</keyword>
<accession>A0A9P6VF05</accession>
<sequence length="213" mass="24074">MSDPSNKLLDGYRDSFENATDNSSDAGLETDFEKGGLQRQTSTHAKIQKWLLYTVTAFILGSLFYTMGLYTRVAISRAPMPESRTFGSCGNDTISALQNGCILDLMSEAWVHPDCYDQELETEFLSLSDWHWYADQAGDHELTIEEIRATGGPDPIRELYSIHLLQKLMMSFPLMFAHPLRKRLVISTSVSLSRISEVEKVIRGLEDDITMTH</sequence>
<dbReference type="EMBL" id="VNKQ01000015">
    <property type="protein sequence ID" value="KAG0646676.1"/>
    <property type="molecule type" value="Genomic_DNA"/>
</dbReference>
<dbReference type="PANTHER" id="PTHR35896">
    <property type="entry name" value="IG-LIKE DOMAIN-CONTAINING PROTEIN"/>
    <property type="match status" value="1"/>
</dbReference>
<evidence type="ECO:0000313" key="3">
    <source>
        <dbReference type="Proteomes" id="UP000785200"/>
    </source>
</evidence>
<gene>
    <name evidence="2" type="ORF">D0Z07_7405</name>
</gene>
<keyword evidence="3" id="KW-1185">Reference proteome</keyword>
<dbReference type="Proteomes" id="UP000785200">
    <property type="component" value="Unassembled WGS sequence"/>
</dbReference>
<dbReference type="PANTHER" id="PTHR35896:SF3">
    <property type="entry name" value="MAJOR FACILITATOR SUPERFAMILY TRANSPORTER"/>
    <property type="match status" value="1"/>
</dbReference>